<dbReference type="OMA" id="CQACRSP"/>
<dbReference type="PROSITE" id="PS50092">
    <property type="entry name" value="TSP1"/>
    <property type="match status" value="4"/>
</dbReference>
<keyword evidence="6" id="KW-1185">Reference proteome</keyword>
<keyword evidence="3" id="KW-0325">Glycoprotein</keyword>
<dbReference type="FunFam" id="2.20.100.10:FF:000017">
    <property type="entry name" value="Thrombospondin type 1 domain containing 7A"/>
    <property type="match status" value="1"/>
</dbReference>
<dbReference type="GO" id="GO:0005886">
    <property type="term" value="C:plasma membrane"/>
    <property type="evidence" value="ECO:0007669"/>
    <property type="project" value="TreeGrafter"/>
</dbReference>
<dbReference type="RefSeq" id="XP_009055681.1">
    <property type="nucleotide sequence ID" value="XM_009057433.1"/>
</dbReference>
<feature type="domain" description="Spondin-like TSP1" evidence="4">
    <location>
        <begin position="560"/>
        <end position="612"/>
    </location>
</feature>
<dbReference type="InterPro" id="IPR051418">
    <property type="entry name" value="Spondin/Thrombospondin_T1"/>
</dbReference>
<dbReference type="GO" id="GO:0030036">
    <property type="term" value="P:actin cytoskeleton organization"/>
    <property type="evidence" value="ECO:0007669"/>
    <property type="project" value="TreeGrafter"/>
</dbReference>
<dbReference type="CTD" id="20231693"/>
<proteinExistence type="predicted"/>
<dbReference type="InterPro" id="IPR000884">
    <property type="entry name" value="TSP1_rpt"/>
</dbReference>
<evidence type="ECO:0000259" key="4">
    <source>
        <dbReference type="Pfam" id="PF19028"/>
    </source>
</evidence>
<feature type="non-terminal residue" evidence="5">
    <location>
        <position position="1"/>
    </location>
</feature>
<dbReference type="SMART" id="SM00209">
    <property type="entry name" value="TSP1"/>
    <property type="match status" value="8"/>
</dbReference>
<dbReference type="STRING" id="225164.V4BWS4"/>
<dbReference type="FunFam" id="2.20.100.10:FF:000027">
    <property type="entry name" value="Thrombospondin type 1 domain containing 7A"/>
    <property type="match status" value="1"/>
</dbReference>
<dbReference type="Proteomes" id="UP000030746">
    <property type="component" value="Unassembled WGS sequence"/>
</dbReference>
<dbReference type="HOGENOM" id="CLU_039365_0_0_1"/>
<accession>V4BWS4</accession>
<dbReference type="EMBL" id="KB201891">
    <property type="protein sequence ID" value="ESO93479.1"/>
    <property type="molecule type" value="Genomic_DNA"/>
</dbReference>
<dbReference type="PANTHER" id="PTHR11311:SF30">
    <property type="entry name" value="SPONDIN-LIKE TSP1 DOMAIN-CONTAINING PROTEIN"/>
    <property type="match status" value="1"/>
</dbReference>
<dbReference type="PANTHER" id="PTHR11311">
    <property type="entry name" value="SPONDIN"/>
    <property type="match status" value="1"/>
</dbReference>
<dbReference type="InterPro" id="IPR044004">
    <property type="entry name" value="TSP1_spondin_dom"/>
</dbReference>
<protein>
    <recommendedName>
        <fullName evidence="4">Spondin-like TSP1 domain-containing protein</fullName>
    </recommendedName>
</protein>
<name>V4BWS4_LOTGI</name>
<dbReference type="AlphaFoldDB" id="V4BWS4"/>
<evidence type="ECO:0000256" key="1">
    <source>
        <dbReference type="ARBA" id="ARBA00022729"/>
    </source>
</evidence>
<dbReference type="Pfam" id="PF19028">
    <property type="entry name" value="TSP1_spondin"/>
    <property type="match status" value="3"/>
</dbReference>
<feature type="domain" description="Spondin-like TSP1" evidence="4">
    <location>
        <begin position="9"/>
        <end position="60"/>
    </location>
</feature>
<sequence length="640" mass="72321">CHVPCSEDCVMSEWGVWSKCPDPCSGINGPNIRVRERHILAYNNPGGRPCPKDIKQNEPCPIIIQCAIYYWKSSGWGPCISTWDTGCEDVVRPKDSQTCNIECPKDCTVSEWSHWSDCGVECLDVTDVSCRHANGTEHPIDTCLRNIGAVPKQLEGCHVSCAKECQISDWSTWSVCVGGCNGYSHRTRKLLGESKYRAECKNTDLYSLDQRRKCLCNVLRPVVIGSYSDCILNGQRDTNKTAYDNGVDQAYCGTGKKYKVVACRNDQHDLEQASKCSQSGYEEDICFEACPIDCVMTEWSAWSHCGVTCGSGMQVRFRSIATYPANDGRKCPALDGAMKIVKYFLIIRGNTLTDFETQSRVCTVDCNHYVWVEDEWDSCIPQAGAGCGQGRQIRLVRCQSISENSNIIGFVDDIYCRGKDRPLERRSCYLSCPGECVLSEWLPWSSCQQPCNGQQTQKRVRKKMRESSKYYANEKCGQLVEERTCLKGDNCIEYSWELSDWSTCLVNSGYETCGVGHKERYSICRNSQRKIVPNYMCEQILGKINEPLVASCEIPCDIDCLLSDWSDWSICSQTCGLGTSTRYRTMIQSPIGNGRKCPDKFKQTRPCFLTGCYYWKVSEWSTCIKEVTSFVIQFILFYTI</sequence>
<evidence type="ECO:0000313" key="5">
    <source>
        <dbReference type="EMBL" id="ESO93479.1"/>
    </source>
</evidence>
<keyword evidence="1" id="KW-0732">Signal</keyword>
<gene>
    <name evidence="5" type="ORF">LOTGIDRAFT_119061</name>
</gene>
<evidence type="ECO:0000313" key="6">
    <source>
        <dbReference type="Proteomes" id="UP000030746"/>
    </source>
</evidence>
<dbReference type="KEGG" id="lgi:LOTGIDRAFT_119061"/>
<dbReference type="SUPFAM" id="SSF82895">
    <property type="entry name" value="TSP-1 type 1 repeat"/>
    <property type="match status" value="5"/>
</dbReference>
<dbReference type="FunFam" id="2.20.100.10:FF:000120">
    <property type="entry name" value="Thrombospondin, type I, domain-containing 7Ab"/>
    <property type="match status" value="1"/>
</dbReference>
<dbReference type="OrthoDB" id="5814848at2759"/>
<dbReference type="Pfam" id="PF00090">
    <property type="entry name" value="TSP_1"/>
    <property type="match status" value="1"/>
</dbReference>
<dbReference type="InterPro" id="IPR036383">
    <property type="entry name" value="TSP1_rpt_sf"/>
</dbReference>
<reference evidence="5 6" key="1">
    <citation type="journal article" date="2013" name="Nature">
        <title>Insights into bilaterian evolution from three spiralian genomes.</title>
        <authorList>
            <person name="Simakov O."/>
            <person name="Marletaz F."/>
            <person name="Cho S.J."/>
            <person name="Edsinger-Gonzales E."/>
            <person name="Havlak P."/>
            <person name="Hellsten U."/>
            <person name="Kuo D.H."/>
            <person name="Larsson T."/>
            <person name="Lv J."/>
            <person name="Arendt D."/>
            <person name="Savage R."/>
            <person name="Osoegawa K."/>
            <person name="de Jong P."/>
            <person name="Grimwood J."/>
            <person name="Chapman J.A."/>
            <person name="Shapiro H."/>
            <person name="Aerts A."/>
            <person name="Otillar R.P."/>
            <person name="Terry A.Y."/>
            <person name="Boore J.L."/>
            <person name="Grigoriev I.V."/>
            <person name="Lindberg D.R."/>
            <person name="Seaver E.C."/>
            <person name="Weisblat D.A."/>
            <person name="Putnam N.H."/>
            <person name="Rokhsar D.S."/>
        </authorList>
    </citation>
    <scope>NUCLEOTIDE SEQUENCE [LARGE SCALE GENOMIC DNA]</scope>
</reference>
<dbReference type="GeneID" id="20231693"/>
<organism evidence="5 6">
    <name type="scientific">Lottia gigantea</name>
    <name type="common">Giant owl limpet</name>
    <dbReference type="NCBI Taxonomy" id="225164"/>
    <lineage>
        <taxon>Eukaryota</taxon>
        <taxon>Metazoa</taxon>
        <taxon>Spiralia</taxon>
        <taxon>Lophotrochozoa</taxon>
        <taxon>Mollusca</taxon>
        <taxon>Gastropoda</taxon>
        <taxon>Patellogastropoda</taxon>
        <taxon>Lottioidea</taxon>
        <taxon>Lottiidae</taxon>
        <taxon>Lottia</taxon>
    </lineage>
</organism>
<evidence type="ECO:0000256" key="3">
    <source>
        <dbReference type="ARBA" id="ARBA00023180"/>
    </source>
</evidence>
<keyword evidence="2" id="KW-1015">Disulfide bond</keyword>
<feature type="domain" description="Spondin-like TSP1" evidence="4">
    <location>
        <begin position="294"/>
        <end position="334"/>
    </location>
</feature>
<dbReference type="Gene3D" id="2.20.100.10">
    <property type="entry name" value="Thrombospondin type-1 (TSP1) repeat"/>
    <property type="match status" value="4"/>
</dbReference>
<evidence type="ECO:0000256" key="2">
    <source>
        <dbReference type="ARBA" id="ARBA00023157"/>
    </source>
</evidence>